<dbReference type="AlphaFoldDB" id="A0A5B7D1L9"/>
<name>A0A5B7D1L9_PORTR</name>
<organism evidence="1 2">
    <name type="scientific">Portunus trituberculatus</name>
    <name type="common">Swimming crab</name>
    <name type="synonym">Neptunus trituberculatus</name>
    <dbReference type="NCBI Taxonomy" id="210409"/>
    <lineage>
        <taxon>Eukaryota</taxon>
        <taxon>Metazoa</taxon>
        <taxon>Ecdysozoa</taxon>
        <taxon>Arthropoda</taxon>
        <taxon>Crustacea</taxon>
        <taxon>Multicrustacea</taxon>
        <taxon>Malacostraca</taxon>
        <taxon>Eumalacostraca</taxon>
        <taxon>Eucarida</taxon>
        <taxon>Decapoda</taxon>
        <taxon>Pleocyemata</taxon>
        <taxon>Brachyura</taxon>
        <taxon>Eubrachyura</taxon>
        <taxon>Portunoidea</taxon>
        <taxon>Portunidae</taxon>
        <taxon>Portuninae</taxon>
        <taxon>Portunus</taxon>
    </lineage>
</organism>
<keyword evidence="2" id="KW-1185">Reference proteome</keyword>
<gene>
    <name evidence="1" type="ORF">E2C01_007883</name>
</gene>
<comment type="caution">
    <text evidence="1">The sequence shown here is derived from an EMBL/GenBank/DDBJ whole genome shotgun (WGS) entry which is preliminary data.</text>
</comment>
<evidence type="ECO:0000313" key="1">
    <source>
        <dbReference type="EMBL" id="MPC15101.1"/>
    </source>
</evidence>
<proteinExistence type="predicted"/>
<sequence length="110" mass="12798">MRKIHEEEEKRKAEGEMYIPGGADLDWDLKKKLLREDYLMDNQEDPKGSTRAVNMLEAEIDIRANPLHGLNIKATSHHRLLDPRWTGEACNLNTHQRRRLVIGPAMVEDR</sequence>
<dbReference type="EMBL" id="VSRR010000402">
    <property type="protein sequence ID" value="MPC15101.1"/>
    <property type="molecule type" value="Genomic_DNA"/>
</dbReference>
<evidence type="ECO:0000313" key="2">
    <source>
        <dbReference type="Proteomes" id="UP000324222"/>
    </source>
</evidence>
<dbReference type="Proteomes" id="UP000324222">
    <property type="component" value="Unassembled WGS sequence"/>
</dbReference>
<protein>
    <submittedName>
        <fullName evidence="1">Uncharacterized protein</fullName>
    </submittedName>
</protein>
<accession>A0A5B7D1L9</accession>
<reference evidence="1 2" key="1">
    <citation type="submission" date="2019-05" db="EMBL/GenBank/DDBJ databases">
        <title>Another draft genome of Portunus trituberculatus and its Hox gene families provides insights of decapod evolution.</title>
        <authorList>
            <person name="Jeong J.-H."/>
            <person name="Song I."/>
            <person name="Kim S."/>
            <person name="Choi T."/>
            <person name="Kim D."/>
            <person name="Ryu S."/>
            <person name="Kim W."/>
        </authorList>
    </citation>
    <scope>NUCLEOTIDE SEQUENCE [LARGE SCALE GENOMIC DNA]</scope>
    <source>
        <tissue evidence="1">Muscle</tissue>
    </source>
</reference>